<comment type="caution">
    <text evidence="3">The sequence shown here is derived from an EMBL/GenBank/DDBJ whole genome shotgun (WGS) entry which is preliminary data.</text>
</comment>
<dbReference type="RefSeq" id="WP_311620734.1">
    <property type="nucleotide sequence ID" value="NZ_JAVREV010000020.1"/>
</dbReference>
<dbReference type="Proteomes" id="UP001183615">
    <property type="component" value="Unassembled WGS sequence"/>
</dbReference>
<dbReference type="InterPro" id="IPR041698">
    <property type="entry name" value="Methyltransf_25"/>
</dbReference>
<dbReference type="Gene3D" id="3.40.50.150">
    <property type="entry name" value="Vaccinia Virus protein VP39"/>
    <property type="match status" value="1"/>
</dbReference>
<evidence type="ECO:0000259" key="2">
    <source>
        <dbReference type="Pfam" id="PF13649"/>
    </source>
</evidence>
<feature type="domain" description="Methyltransferase" evidence="2">
    <location>
        <begin position="61"/>
        <end position="166"/>
    </location>
</feature>
<dbReference type="SUPFAM" id="SSF53335">
    <property type="entry name" value="S-adenosyl-L-methionine-dependent methyltransferases"/>
    <property type="match status" value="1"/>
</dbReference>
<keyword evidence="3" id="KW-0489">Methyltransferase</keyword>
<evidence type="ECO:0000256" key="1">
    <source>
        <dbReference type="SAM" id="MobiDB-lite"/>
    </source>
</evidence>
<gene>
    <name evidence="3" type="ORF">RM779_28900</name>
</gene>
<dbReference type="EMBL" id="JAVREV010000020">
    <property type="protein sequence ID" value="MDT0446585.1"/>
    <property type="molecule type" value="Genomic_DNA"/>
</dbReference>
<name>A0ABU2SEQ6_9ACTN</name>
<accession>A0ABU2SEQ6</accession>
<dbReference type="GO" id="GO:0032259">
    <property type="term" value="P:methylation"/>
    <property type="evidence" value="ECO:0007669"/>
    <property type="project" value="UniProtKB-KW"/>
</dbReference>
<evidence type="ECO:0000313" key="3">
    <source>
        <dbReference type="EMBL" id="MDT0446585.1"/>
    </source>
</evidence>
<reference evidence="4" key="1">
    <citation type="submission" date="2023-07" db="EMBL/GenBank/DDBJ databases">
        <title>30 novel species of actinomycetes from the DSMZ collection.</title>
        <authorList>
            <person name="Nouioui I."/>
        </authorList>
    </citation>
    <scope>NUCLEOTIDE SEQUENCE [LARGE SCALE GENOMIC DNA]</scope>
    <source>
        <strain evidence="4">DSM 41886</strain>
    </source>
</reference>
<evidence type="ECO:0000313" key="4">
    <source>
        <dbReference type="Proteomes" id="UP001183615"/>
    </source>
</evidence>
<keyword evidence="4" id="KW-1185">Reference proteome</keyword>
<protein>
    <submittedName>
        <fullName evidence="3">Methyltransferase domain-containing protein</fullName>
    </submittedName>
</protein>
<dbReference type="InterPro" id="IPR029063">
    <property type="entry name" value="SAM-dependent_MTases_sf"/>
</dbReference>
<feature type="region of interest" description="Disordered" evidence="1">
    <location>
        <begin position="225"/>
        <end position="249"/>
    </location>
</feature>
<sequence>MDDWTTSHDPAPAPRKAEGLTFLIEAARDLRTTGAIAPSGDALARLLTEPVRARPGGPLNVLEAGAGTGAVTRTLIPQLPAGSSLDVVEANPRFAERLRHLARTRPRPAGGAGGHARVRVHATRVEHLVPARRYDVIVSGLPFANFRPDVVGTIMDRYLELLRPGGTLTYFAYCGTRPARGLLASRAEARRHRAAEEVLAAYQRRYATGCWTVWANLPPAKVWHLRRPTGRQPGRTAERRRPATAGAVR</sequence>
<keyword evidence="3" id="KW-0808">Transferase</keyword>
<dbReference type="CDD" id="cd02440">
    <property type="entry name" value="AdoMet_MTases"/>
    <property type="match status" value="1"/>
</dbReference>
<dbReference type="GO" id="GO:0008168">
    <property type="term" value="F:methyltransferase activity"/>
    <property type="evidence" value="ECO:0007669"/>
    <property type="project" value="UniProtKB-KW"/>
</dbReference>
<organism evidence="3 4">
    <name type="scientific">Streptomyces johnsoniae</name>
    <dbReference type="NCBI Taxonomy" id="3075532"/>
    <lineage>
        <taxon>Bacteria</taxon>
        <taxon>Bacillati</taxon>
        <taxon>Actinomycetota</taxon>
        <taxon>Actinomycetes</taxon>
        <taxon>Kitasatosporales</taxon>
        <taxon>Streptomycetaceae</taxon>
        <taxon>Streptomyces</taxon>
    </lineage>
</organism>
<dbReference type="Pfam" id="PF13649">
    <property type="entry name" value="Methyltransf_25"/>
    <property type="match status" value="1"/>
</dbReference>
<proteinExistence type="predicted"/>